<accession>A0A7V8GNA7</accession>
<sequence length="126" mass="12890">MSARTIHSLLFLALVSLTAACAPATAPEDDAAEQEQAIVAAQRAAEQAAEAPAADTPPAPVCDASQALGLVGQAFEEAAAEQARIDTGAARVRVLRPGQAVTLEFDGARLNIELGEDGRIVALRCG</sequence>
<keyword evidence="3" id="KW-1185">Reference proteome</keyword>
<dbReference type="Proteomes" id="UP000462066">
    <property type="component" value="Unassembled WGS sequence"/>
</dbReference>
<organism evidence="2 3">
    <name type="scientific">Pseudoxanthomonas broegbernensis</name>
    <dbReference type="NCBI Taxonomy" id="83619"/>
    <lineage>
        <taxon>Bacteria</taxon>
        <taxon>Pseudomonadati</taxon>
        <taxon>Pseudomonadota</taxon>
        <taxon>Gammaproteobacteria</taxon>
        <taxon>Lysobacterales</taxon>
        <taxon>Lysobacteraceae</taxon>
        <taxon>Pseudoxanthomonas</taxon>
    </lineage>
</organism>
<dbReference type="InterPro" id="IPR021719">
    <property type="entry name" value="Prot_inh_I78"/>
</dbReference>
<evidence type="ECO:0000313" key="3">
    <source>
        <dbReference type="Proteomes" id="UP000462066"/>
    </source>
</evidence>
<evidence type="ECO:0000256" key="1">
    <source>
        <dbReference type="SAM" id="SignalP"/>
    </source>
</evidence>
<dbReference type="PANTHER" id="PTHR39600">
    <property type="entry name" value="PEPTIDASE INHIBITOR I78 FAMILY PROTEIN"/>
    <property type="match status" value="1"/>
</dbReference>
<feature type="chain" id="PRO_5031154783" evidence="1">
    <location>
        <begin position="27"/>
        <end position="126"/>
    </location>
</feature>
<protein>
    <submittedName>
        <fullName evidence="2">Elastase inhibitor AFLEI Flags</fullName>
    </submittedName>
</protein>
<proteinExistence type="predicted"/>
<dbReference type="Gene3D" id="3.30.10.10">
    <property type="entry name" value="Trypsin Inhibitor V, subunit A"/>
    <property type="match status" value="1"/>
</dbReference>
<dbReference type="EMBL" id="MWIP01000004">
    <property type="protein sequence ID" value="KAF1686892.1"/>
    <property type="molecule type" value="Genomic_DNA"/>
</dbReference>
<dbReference type="PROSITE" id="PS51257">
    <property type="entry name" value="PROKAR_LIPOPROTEIN"/>
    <property type="match status" value="1"/>
</dbReference>
<dbReference type="Pfam" id="PF11720">
    <property type="entry name" value="Inhibitor_I78"/>
    <property type="match status" value="1"/>
</dbReference>
<evidence type="ECO:0000313" key="2">
    <source>
        <dbReference type="EMBL" id="KAF1686892.1"/>
    </source>
</evidence>
<reference evidence="2 3" key="1">
    <citation type="submission" date="2017-10" db="EMBL/GenBank/DDBJ databases">
        <title>Whole genome sequencing of Pseudoxanthomonas broegbernensis DSM 12573(T).</title>
        <authorList>
            <person name="Kumar S."/>
            <person name="Bansal K."/>
            <person name="Kaur A."/>
            <person name="Patil P."/>
            <person name="Sharma S."/>
            <person name="Patil P.B."/>
        </authorList>
    </citation>
    <scope>NUCLEOTIDE SEQUENCE [LARGE SCALE GENOMIC DNA]</scope>
    <source>
        <strain evidence="2 3">DSM 12573</strain>
    </source>
</reference>
<name>A0A7V8GNA7_9GAMM</name>
<comment type="caution">
    <text evidence="2">The sequence shown here is derived from an EMBL/GenBank/DDBJ whole genome shotgun (WGS) entry which is preliminary data.</text>
</comment>
<dbReference type="AlphaFoldDB" id="A0A7V8GNA7"/>
<feature type="signal peptide" evidence="1">
    <location>
        <begin position="1"/>
        <end position="26"/>
    </location>
</feature>
<dbReference type="RefSeq" id="WP_162310517.1">
    <property type="nucleotide sequence ID" value="NZ_JACHGU010000004.1"/>
</dbReference>
<keyword evidence="1" id="KW-0732">Signal</keyword>
<gene>
    <name evidence="2" type="ORF">B1992_05730</name>
</gene>
<dbReference type="PANTHER" id="PTHR39600:SF1">
    <property type="entry name" value="PEPTIDASE INHIBITOR I78 FAMILY PROTEIN"/>
    <property type="match status" value="1"/>
</dbReference>